<dbReference type="GO" id="GO:0003677">
    <property type="term" value="F:DNA binding"/>
    <property type="evidence" value="ECO:0007669"/>
    <property type="project" value="InterPro"/>
</dbReference>
<keyword evidence="1" id="KW-0597">Phosphoprotein</keyword>
<dbReference type="Gene3D" id="3.40.50.2300">
    <property type="match status" value="1"/>
</dbReference>
<proteinExistence type="predicted"/>
<dbReference type="Proteomes" id="UP000033935">
    <property type="component" value="Unassembled WGS sequence"/>
</dbReference>
<gene>
    <name evidence="4" type="ORF">UT30_C0028G0001</name>
</gene>
<dbReference type="EMBL" id="LBWG01000028">
    <property type="protein sequence ID" value="KKR03499.1"/>
    <property type="molecule type" value="Genomic_DNA"/>
</dbReference>
<dbReference type="InterPro" id="IPR007492">
    <property type="entry name" value="LytTR_DNA-bd_dom"/>
</dbReference>
<dbReference type="Pfam" id="PF00072">
    <property type="entry name" value="Response_reg"/>
    <property type="match status" value="1"/>
</dbReference>
<dbReference type="Gene3D" id="2.40.50.1020">
    <property type="entry name" value="LytTr DNA-binding domain"/>
    <property type="match status" value="1"/>
</dbReference>
<evidence type="ECO:0000313" key="5">
    <source>
        <dbReference type="Proteomes" id="UP000033935"/>
    </source>
</evidence>
<reference evidence="4 5" key="1">
    <citation type="journal article" date="2015" name="Nature">
        <title>rRNA introns, odd ribosomes, and small enigmatic genomes across a large radiation of phyla.</title>
        <authorList>
            <person name="Brown C.T."/>
            <person name="Hug L.A."/>
            <person name="Thomas B.C."/>
            <person name="Sharon I."/>
            <person name="Castelle C.J."/>
            <person name="Singh A."/>
            <person name="Wilkins M.J."/>
            <person name="Williams K.H."/>
            <person name="Banfield J.F."/>
        </authorList>
    </citation>
    <scope>NUCLEOTIDE SEQUENCE [LARGE SCALE GENOMIC DNA]</scope>
</reference>
<evidence type="ECO:0000259" key="2">
    <source>
        <dbReference type="PROSITE" id="PS50110"/>
    </source>
</evidence>
<feature type="domain" description="Response regulatory" evidence="2">
    <location>
        <begin position="1"/>
        <end position="107"/>
    </location>
</feature>
<dbReference type="AlphaFoldDB" id="A0A0G0MHG2"/>
<organism evidence="4 5">
    <name type="scientific">Candidatus Uhrbacteria bacterium GW2011_GWF2_39_13</name>
    <dbReference type="NCBI Taxonomy" id="1618995"/>
    <lineage>
        <taxon>Bacteria</taxon>
        <taxon>Candidatus Uhriibacteriota</taxon>
    </lineage>
</organism>
<dbReference type="PATRIC" id="fig|1618995.3.peg.945"/>
<sequence length="240" mass="28154">EDEELSRLGLKKKLEQFDEIDIIDMAENGIEAVEKINKLRPDLIFLDIQMPGMNGFEVLQNLTYMPVVIFTTAFDEYALKAFETNSIDYLLKPIEEDRLQKAMEKLKKFTEKEKCDYDSKITSLLNELTNKQDKLSRIHIKIGDEVLFVNTNDIFFFKADNKYTSICTFDDEYIINDTLASLEEKLPENFIRIHRGFIINMNHLNKLKKWFGGKYLAVMKDKKKTEIPVSRNSKDKLFPE</sequence>
<dbReference type="PANTHER" id="PTHR37299:SF1">
    <property type="entry name" value="STAGE 0 SPORULATION PROTEIN A HOMOLOG"/>
    <property type="match status" value="1"/>
</dbReference>
<comment type="caution">
    <text evidence="4">The sequence shown here is derived from an EMBL/GenBank/DDBJ whole genome shotgun (WGS) entry which is preliminary data.</text>
</comment>
<name>A0A0G0MHG2_9BACT</name>
<dbReference type="InterPro" id="IPR046947">
    <property type="entry name" value="LytR-like"/>
</dbReference>
<dbReference type="PROSITE" id="PS50930">
    <property type="entry name" value="HTH_LYTTR"/>
    <property type="match status" value="1"/>
</dbReference>
<dbReference type="InterPro" id="IPR001789">
    <property type="entry name" value="Sig_transdc_resp-reg_receiver"/>
</dbReference>
<dbReference type="PANTHER" id="PTHR37299">
    <property type="entry name" value="TRANSCRIPTIONAL REGULATOR-RELATED"/>
    <property type="match status" value="1"/>
</dbReference>
<dbReference type="SMART" id="SM00448">
    <property type="entry name" value="REC"/>
    <property type="match status" value="1"/>
</dbReference>
<protein>
    <submittedName>
        <fullName evidence="4">Two-component response regulator</fullName>
    </submittedName>
</protein>
<feature type="modified residue" description="4-aspartylphosphate" evidence="1">
    <location>
        <position position="47"/>
    </location>
</feature>
<evidence type="ECO:0000313" key="4">
    <source>
        <dbReference type="EMBL" id="KKR03499.1"/>
    </source>
</evidence>
<dbReference type="SMART" id="SM00850">
    <property type="entry name" value="LytTR"/>
    <property type="match status" value="1"/>
</dbReference>
<feature type="domain" description="HTH LytTR-type" evidence="3">
    <location>
        <begin position="138"/>
        <end position="231"/>
    </location>
</feature>
<feature type="non-terminal residue" evidence="4">
    <location>
        <position position="1"/>
    </location>
</feature>
<dbReference type="InterPro" id="IPR011006">
    <property type="entry name" value="CheY-like_superfamily"/>
</dbReference>
<dbReference type="GO" id="GO:0000156">
    <property type="term" value="F:phosphorelay response regulator activity"/>
    <property type="evidence" value="ECO:0007669"/>
    <property type="project" value="InterPro"/>
</dbReference>
<dbReference type="PROSITE" id="PS50110">
    <property type="entry name" value="RESPONSE_REGULATORY"/>
    <property type="match status" value="1"/>
</dbReference>
<evidence type="ECO:0000256" key="1">
    <source>
        <dbReference type="PROSITE-ProRule" id="PRU00169"/>
    </source>
</evidence>
<accession>A0A0G0MHG2</accession>
<evidence type="ECO:0000259" key="3">
    <source>
        <dbReference type="PROSITE" id="PS50930"/>
    </source>
</evidence>
<dbReference type="Pfam" id="PF04397">
    <property type="entry name" value="LytTR"/>
    <property type="match status" value="1"/>
</dbReference>
<dbReference type="SUPFAM" id="SSF52172">
    <property type="entry name" value="CheY-like"/>
    <property type="match status" value="1"/>
</dbReference>